<feature type="compositionally biased region" description="Low complexity" evidence="1">
    <location>
        <begin position="450"/>
        <end position="474"/>
    </location>
</feature>
<dbReference type="EMBL" id="MCGR01000002">
    <property type="protein sequence ID" value="ORY91497.1"/>
    <property type="molecule type" value="Genomic_DNA"/>
</dbReference>
<name>A0A1Y2G282_9BASI</name>
<feature type="region of interest" description="Disordered" evidence="1">
    <location>
        <begin position="215"/>
        <end position="248"/>
    </location>
</feature>
<dbReference type="InterPro" id="IPR000270">
    <property type="entry name" value="PB1_dom"/>
</dbReference>
<evidence type="ECO:0000313" key="4">
    <source>
        <dbReference type="Proteomes" id="UP000193467"/>
    </source>
</evidence>
<dbReference type="InterPro" id="IPR053793">
    <property type="entry name" value="PB1-like"/>
</dbReference>
<dbReference type="Pfam" id="PF00564">
    <property type="entry name" value="PB1"/>
    <property type="match status" value="1"/>
</dbReference>
<feature type="domain" description="PB1" evidence="2">
    <location>
        <begin position="5"/>
        <end position="94"/>
    </location>
</feature>
<feature type="compositionally biased region" description="Low complexity" evidence="1">
    <location>
        <begin position="562"/>
        <end position="573"/>
    </location>
</feature>
<dbReference type="OrthoDB" id="2536541at2759"/>
<sequence>MAPLVLKITQTVQGSTPITRRVPFTPSASNDNWSRVATTIQERFALEQDEPLALLYKDTEGDLITISSSVEFQEVLHSLDESTTTTLRFEIAQQSAAASYYAPSSFTSSCISDSAGPHDLAQTNTSSSFVEPNTSQSLFDGFVRSLNDVTLAADLKLQESTGLGDGVASPSDSLVHVVEDQFEQIEFFSEGSDTEEEEDGASVSDTTYVQRIEGKGKEREGELEGAESSSQRAQDLGFADEDSDEEDYKSLATATVGIDSVVDGKGSPSAAEAYEDPQDDVLPTSPLAPAHATASDDPPEAALPSTTSADAERGHAQQPPFGGNSGLPPSLTAFLTSLPTHAEALSTNLSTFLNNPTSDTLSALLAVPSAPLGQIPTVARGIQSEVQAAVSELVGSVRREAQGLQEEFERIQREVKSERERLKEEMRRAREESGATGEKEENEENEKESTATAEPAAQQEEPAPAPSAGAAVAVEVDDMSESARLAAQKLEEAREEVRRVAREMRRKEREARKAREHQARHSRRSSKASKVELKEAIKAAGDEAAPALDDSTASVDAPIVEASRPTPSTSPASEFVARPEDDMYHRRISMPGSFAPTPTPIPPVAPLPPFVSRLPSASRQPPTSPSSTSAQPILRSIPSRLPPNTSTSAPSFRPLSVPGSFPTSSRNTAPHPPPVASTSTLPDDGEWAEVTPTQLKKQLAELGFDLKDIGTRIAAERVWEAKRGKSLGEMVDAVVEMLVKRAE</sequence>
<evidence type="ECO:0000256" key="1">
    <source>
        <dbReference type="SAM" id="MobiDB-lite"/>
    </source>
</evidence>
<dbReference type="AlphaFoldDB" id="A0A1Y2G282"/>
<protein>
    <recommendedName>
        <fullName evidence="2">PB1 domain-containing protein</fullName>
    </recommendedName>
</protein>
<reference evidence="3 4" key="1">
    <citation type="submission" date="2016-07" db="EMBL/GenBank/DDBJ databases">
        <title>Pervasive Adenine N6-methylation of Active Genes in Fungi.</title>
        <authorList>
            <consortium name="DOE Joint Genome Institute"/>
            <person name="Mondo S.J."/>
            <person name="Dannebaum R.O."/>
            <person name="Kuo R.C."/>
            <person name="Labutti K."/>
            <person name="Haridas S."/>
            <person name="Kuo A."/>
            <person name="Salamov A."/>
            <person name="Ahrendt S.R."/>
            <person name="Lipzen A."/>
            <person name="Sullivan W."/>
            <person name="Andreopoulos W.B."/>
            <person name="Clum A."/>
            <person name="Lindquist E."/>
            <person name="Daum C."/>
            <person name="Ramamoorthy G.K."/>
            <person name="Gryganskyi A."/>
            <person name="Culley D."/>
            <person name="Magnuson J.K."/>
            <person name="James T.Y."/>
            <person name="O'Malley M.A."/>
            <person name="Stajich J.E."/>
            <person name="Spatafora J.W."/>
            <person name="Visel A."/>
            <person name="Grigoriev I.V."/>
        </authorList>
    </citation>
    <scope>NUCLEOTIDE SEQUENCE [LARGE SCALE GENOMIC DNA]</scope>
    <source>
        <strain evidence="3 4">62-1032</strain>
    </source>
</reference>
<dbReference type="PROSITE" id="PS51745">
    <property type="entry name" value="PB1"/>
    <property type="match status" value="1"/>
</dbReference>
<dbReference type="CDD" id="cd05992">
    <property type="entry name" value="PB1"/>
    <property type="match status" value="1"/>
</dbReference>
<organism evidence="3 4">
    <name type="scientific">Leucosporidium creatinivorum</name>
    <dbReference type="NCBI Taxonomy" id="106004"/>
    <lineage>
        <taxon>Eukaryota</taxon>
        <taxon>Fungi</taxon>
        <taxon>Dikarya</taxon>
        <taxon>Basidiomycota</taxon>
        <taxon>Pucciniomycotina</taxon>
        <taxon>Microbotryomycetes</taxon>
        <taxon>Leucosporidiales</taxon>
        <taxon>Leucosporidium</taxon>
    </lineage>
</organism>
<gene>
    <name evidence="3" type="ORF">BCR35DRAFT_323308</name>
</gene>
<feature type="compositionally biased region" description="Low complexity" evidence="1">
    <location>
        <begin position="610"/>
        <end position="632"/>
    </location>
</feature>
<feature type="compositionally biased region" description="Pro residues" evidence="1">
    <location>
        <begin position="597"/>
        <end position="609"/>
    </location>
</feature>
<dbReference type="Proteomes" id="UP000193467">
    <property type="component" value="Unassembled WGS sequence"/>
</dbReference>
<feature type="compositionally biased region" description="Acidic residues" evidence="1">
    <location>
        <begin position="238"/>
        <end position="247"/>
    </location>
</feature>
<feature type="compositionally biased region" description="Basic and acidic residues" evidence="1">
    <location>
        <begin position="418"/>
        <end position="439"/>
    </location>
</feature>
<comment type="caution">
    <text evidence="3">The sequence shown here is derived from an EMBL/GenBank/DDBJ whole genome shotgun (WGS) entry which is preliminary data.</text>
</comment>
<feature type="compositionally biased region" description="Basic and acidic residues" evidence="1">
    <location>
        <begin position="489"/>
        <end position="519"/>
    </location>
</feature>
<feature type="compositionally biased region" description="Basic and acidic residues" evidence="1">
    <location>
        <begin position="529"/>
        <end position="541"/>
    </location>
</feature>
<dbReference type="SUPFAM" id="SSF54277">
    <property type="entry name" value="CAD &amp; PB1 domains"/>
    <property type="match status" value="1"/>
</dbReference>
<feature type="region of interest" description="Disordered" evidence="1">
    <location>
        <begin position="189"/>
        <end position="208"/>
    </location>
</feature>
<evidence type="ECO:0000259" key="2">
    <source>
        <dbReference type="PROSITE" id="PS51745"/>
    </source>
</evidence>
<proteinExistence type="predicted"/>
<feature type="region of interest" description="Disordered" evidence="1">
    <location>
        <begin position="418"/>
        <end position="690"/>
    </location>
</feature>
<dbReference type="InParanoid" id="A0A1Y2G282"/>
<accession>A0A1Y2G282</accession>
<feature type="region of interest" description="Disordered" evidence="1">
    <location>
        <begin position="260"/>
        <end position="328"/>
    </location>
</feature>
<keyword evidence="4" id="KW-1185">Reference proteome</keyword>
<evidence type="ECO:0000313" key="3">
    <source>
        <dbReference type="EMBL" id="ORY91497.1"/>
    </source>
</evidence>
<dbReference type="Gene3D" id="3.10.20.90">
    <property type="entry name" value="Phosphatidylinositol 3-kinase Catalytic Subunit, Chain A, domain 1"/>
    <property type="match status" value="1"/>
</dbReference>